<dbReference type="Gene3D" id="3.40.50.720">
    <property type="entry name" value="NAD(P)-binding Rossmann-like Domain"/>
    <property type="match status" value="1"/>
</dbReference>
<evidence type="ECO:0000256" key="1">
    <source>
        <dbReference type="ARBA" id="ARBA00022723"/>
    </source>
</evidence>
<reference evidence="4 5" key="1">
    <citation type="submission" date="2024-02" db="EMBL/GenBank/DDBJ databases">
        <title>de novo genome assembly of Solanum bulbocastanum strain 11H21.</title>
        <authorList>
            <person name="Hosaka A.J."/>
        </authorList>
    </citation>
    <scope>NUCLEOTIDE SEQUENCE [LARGE SCALE GENOMIC DNA]</scope>
    <source>
        <tissue evidence="4">Young leaves</tissue>
    </source>
</reference>
<comment type="caution">
    <text evidence="4">The sequence shown here is derived from an EMBL/GenBank/DDBJ whole genome shotgun (WGS) entry which is preliminary data.</text>
</comment>
<dbReference type="InterPro" id="IPR011032">
    <property type="entry name" value="GroES-like_sf"/>
</dbReference>
<dbReference type="EMBL" id="JBANQN010000005">
    <property type="protein sequence ID" value="KAK6789354.1"/>
    <property type="molecule type" value="Genomic_DNA"/>
</dbReference>
<dbReference type="SUPFAM" id="SSF50129">
    <property type="entry name" value="GroES-like"/>
    <property type="match status" value="1"/>
</dbReference>
<keyword evidence="2" id="KW-0862">Zinc</keyword>
<keyword evidence="1" id="KW-0479">Metal-binding</keyword>
<dbReference type="PANTHER" id="PTHR42683">
    <property type="entry name" value="ALDEHYDE REDUCTASE"/>
    <property type="match status" value="1"/>
</dbReference>
<name>A0AAN8YDQ9_SOLBU</name>
<dbReference type="AlphaFoldDB" id="A0AAN8YDQ9"/>
<keyword evidence="3" id="KW-0560">Oxidoreductase</keyword>
<gene>
    <name evidence="4" type="ORF">RDI58_013153</name>
</gene>
<keyword evidence="5" id="KW-1185">Reference proteome</keyword>
<dbReference type="SUPFAM" id="SSF51735">
    <property type="entry name" value="NAD(P)-binding Rossmann-fold domains"/>
    <property type="match status" value="1"/>
</dbReference>
<evidence type="ECO:0000313" key="5">
    <source>
        <dbReference type="Proteomes" id="UP001371456"/>
    </source>
</evidence>
<protein>
    <submittedName>
        <fullName evidence="4">Uncharacterized protein</fullName>
    </submittedName>
</protein>
<evidence type="ECO:0000313" key="4">
    <source>
        <dbReference type="EMBL" id="KAK6789354.1"/>
    </source>
</evidence>
<dbReference type="GO" id="GO:0046872">
    <property type="term" value="F:metal ion binding"/>
    <property type="evidence" value="ECO:0007669"/>
    <property type="project" value="UniProtKB-KW"/>
</dbReference>
<evidence type="ECO:0000256" key="2">
    <source>
        <dbReference type="ARBA" id="ARBA00022833"/>
    </source>
</evidence>
<proteinExistence type="predicted"/>
<dbReference type="InterPro" id="IPR047109">
    <property type="entry name" value="CAD-like"/>
</dbReference>
<dbReference type="InterPro" id="IPR036291">
    <property type="entry name" value="NAD(P)-bd_dom_sf"/>
</dbReference>
<dbReference type="Proteomes" id="UP001371456">
    <property type="component" value="Unassembled WGS sequence"/>
</dbReference>
<evidence type="ECO:0000256" key="3">
    <source>
        <dbReference type="ARBA" id="ARBA00023002"/>
    </source>
</evidence>
<dbReference type="GO" id="GO:0016616">
    <property type="term" value="F:oxidoreductase activity, acting on the CH-OH group of donors, NAD or NADP as acceptor"/>
    <property type="evidence" value="ECO:0007669"/>
    <property type="project" value="InterPro"/>
</dbReference>
<accession>A0AAN8YDQ9</accession>
<sequence>MVGSCRKCQNCSVDLENYYPHQIPTYNGYSSDGTLKFGGYSDMMVSDEHFVVHRPENLSMDAAPLLYIWLLSSIVIGTSAKKKQEIIEHLGVDSFLISRDPEQMKAAMNTLDRIINTISAVHPILPLLILMKSHGKLVMVDASEKPVELPVFPLLMDNVENRKEASGWKLHRRYERDSSNVGFRGKA</sequence>
<dbReference type="Gene3D" id="3.90.180.10">
    <property type="entry name" value="Medium-chain alcohol dehydrogenases, catalytic domain"/>
    <property type="match status" value="1"/>
</dbReference>
<organism evidence="4 5">
    <name type="scientific">Solanum bulbocastanum</name>
    <name type="common">Wild potato</name>
    <dbReference type="NCBI Taxonomy" id="147425"/>
    <lineage>
        <taxon>Eukaryota</taxon>
        <taxon>Viridiplantae</taxon>
        <taxon>Streptophyta</taxon>
        <taxon>Embryophyta</taxon>
        <taxon>Tracheophyta</taxon>
        <taxon>Spermatophyta</taxon>
        <taxon>Magnoliopsida</taxon>
        <taxon>eudicotyledons</taxon>
        <taxon>Gunneridae</taxon>
        <taxon>Pentapetalae</taxon>
        <taxon>asterids</taxon>
        <taxon>lamiids</taxon>
        <taxon>Solanales</taxon>
        <taxon>Solanaceae</taxon>
        <taxon>Solanoideae</taxon>
        <taxon>Solaneae</taxon>
        <taxon>Solanum</taxon>
    </lineage>
</organism>